<keyword evidence="1" id="KW-1133">Transmembrane helix</keyword>
<comment type="caution">
    <text evidence="2">The sequence shown here is derived from an EMBL/GenBank/DDBJ whole genome shotgun (WGS) entry which is preliminary data.</text>
</comment>
<dbReference type="InterPro" id="IPR055713">
    <property type="entry name" value="DUF7289"/>
</dbReference>
<reference evidence="2" key="1">
    <citation type="submission" date="2020-05" db="EMBL/GenBank/DDBJ databases">
        <title>The first insight into the ecology of ammonia-tolerant syntrophic propionate oxidizing bacteria.</title>
        <authorList>
            <person name="Singh A."/>
            <person name="Schnurer A."/>
            <person name="Westerholm M."/>
        </authorList>
    </citation>
    <scope>NUCLEOTIDE SEQUENCE</scope>
    <source>
        <strain evidence="2">MAG54</strain>
    </source>
</reference>
<evidence type="ECO:0000313" key="3">
    <source>
        <dbReference type="Proteomes" id="UP000737555"/>
    </source>
</evidence>
<organism evidence="2 3">
    <name type="scientific">Methanoculleus bourgensis</name>
    <dbReference type="NCBI Taxonomy" id="83986"/>
    <lineage>
        <taxon>Archaea</taxon>
        <taxon>Methanobacteriati</taxon>
        <taxon>Methanobacteriota</taxon>
        <taxon>Stenosarchaea group</taxon>
        <taxon>Methanomicrobia</taxon>
        <taxon>Methanomicrobiales</taxon>
        <taxon>Methanomicrobiaceae</taxon>
        <taxon>Methanoculleus</taxon>
    </lineage>
</organism>
<dbReference type="EMBL" id="JABMJE010000056">
    <property type="protein sequence ID" value="NQS78105.1"/>
    <property type="molecule type" value="Genomic_DNA"/>
</dbReference>
<keyword evidence="1" id="KW-0812">Transmembrane</keyword>
<keyword evidence="1" id="KW-0472">Membrane</keyword>
<gene>
    <name evidence="2" type="ORF">HQQ74_05270</name>
</gene>
<evidence type="ECO:0000313" key="2">
    <source>
        <dbReference type="EMBL" id="NQS78105.1"/>
    </source>
</evidence>
<name>A0A8T7H645_9EURY</name>
<accession>A0A8T7H645</accession>
<dbReference type="Proteomes" id="UP000737555">
    <property type="component" value="Unassembled WGS sequence"/>
</dbReference>
<sequence>MPLFPHDDALSEVVGFVLVLAVIVVALSLYQVYGVPAAGRENEIAHMNHVKDRFVDYKISLDSLWVNNRSGVLLSTAFDLGTGAAATGGGGFVLPILSPAGSGGRVSVNSGGGANLTIEAGGRDPVTIPLGNLTYTSSNHYWVDQTWTYQMGAVFLSQEGGTTVRVGPPLSIDKENDTVSVHITPVNITGSAYLAGSGPVRIETRLLNTEPYDNLTGNFPWVNISIEAGDKERARAWERVFREAVRRGDGIPPLWYKIGWSEETAYLNITGPSSNGEKTPDVILKHNRATYEVSITSAASLIE</sequence>
<dbReference type="Pfam" id="PF23960">
    <property type="entry name" value="DUF7289"/>
    <property type="match status" value="1"/>
</dbReference>
<protein>
    <submittedName>
        <fullName evidence="2">Uncharacterized protein</fullName>
    </submittedName>
</protein>
<evidence type="ECO:0000256" key="1">
    <source>
        <dbReference type="SAM" id="Phobius"/>
    </source>
</evidence>
<feature type="transmembrane region" description="Helical" evidence="1">
    <location>
        <begin position="13"/>
        <end position="33"/>
    </location>
</feature>
<proteinExistence type="predicted"/>
<dbReference type="AlphaFoldDB" id="A0A8T7H645"/>